<organism evidence="10 11">
    <name type="scientific">Elysia marginata</name>
    <dbReference type="NCBI Taxonomy" id="1093978"/>
    <lineage>
        <taxon>Eukaryota</taxon>
        <taxon>Metazoa</taxon>
        <taxon>Spiralia</taxon>
        <taxon>Lophotrochozoa</taxon>
        <taxon>Mollusca</taxon>
        <taxon>Gastropoda</taxon>
        <taxon>Heterobranchia</taxon>
        <taxon>Euthyneura</taxon>
        <taxon>Panpulmonata</taxon>
        <taxon>Sacoglossa</taxon>
        <taxon>Placobranchoidea</taxon>
        <taxon>Plakobranchidae</taxon>
        <taxon>Elysia</taxon>
    </lineage>
</organism>
<keyword evidence="6 8" id="KW-0503">Monooxygenase</keyword>
<name>A0AAV4JG08_9GAST</name>
<dbReference type="GO" id="GO:0016125">
    <property type="term" value="P:sterol metabolic process"/>
    <property type="evidence" value="ECO:0007669"/>
    <property type="project" value="TreeGrafter"/>
</dbReference>
<dbReference type="GO" id="GO:0005506">
    <property type="term" value="F:iron ion binding"/>
    <property type="evidence" value="ECO:0007669"/>
    <property type="project" value="InterPro"/>
</dbReference>
<evidence type="ECO:0000256" key="1">
    <source>
        <dbReference type="ARBA" id="ARBA00010617"/>
    </source>
</evidence>
<gene>
    <name evidence="10" type="ORF">ElyMa_001547200</name>
</gene>
<keyword evidence="4 8" id="KW-0560">Oxidoreductase</keyword>
<dbReference type="InterPro" id="IPR036396">
    <property type="entry name" value="Cyt_P450_sf"/>
</dbReference>
<evidence type="ECO:0000313" key="11">
    <source>
        <dbReference type="Proteomes" id="UP000762676"/>
    </source>
</evidence>
<keyword evidence="11" id="KW-1185">Reference proteome</keyword>
<dbReference type="PRINTS" id="PR00463">
    <property type="entry name" value="EP450I"/>
</dbReference>
<evidence type="ECO:0000256" key="8">
    <source>
        <dbReference type="RuleBase" id="RU000461"/>
    </source>
</evidence>
<dbReference type="InterPro" id="IPR002401">
    <property type="entry name" value="Cyt_P450_E_grp-I"/>
</dbReference>
<keyword evidence="3 7" id="KW-0479">Metal-binding</keyword>
<evidence type="ECO:0000256" key="3">
    <source>
        <dbReference type="ARBA" id="ARBA00022723"/>
    </source>
</evidence>
<evidence type="ECO:0000313" key="10">
    <source>
        <dbReference type="EMBL" id="GFS19536.1"/>
    </source>
</evidence>
<accession>A0AAV4JG08</accession>
<dbReference type="PROSITE" id="PS00086">
    <property type="entry name" value="CYTOCHROME_P450"/>
    <property type="match status" value="1"/>
</dbReference>
<comment type="cofactor">
    <cofactor evidence="7">
        <name>heme</name>
        <dbReference type="ChEBI" id="CHEBI:30413"/>
    </cofactor>
</comment>
<evidence type="ECO:0000256" key="6">
    <source>
        <dbReference type="ARBA" id="ARBA00023033"/>
    </source>
</evidence>
<dbReference type="GO" id="GO:0004497">
    <property type="term" value="F:monooxygenase activity"/>
    <property type="evidence" value="ECO:0007669"/>
    <property type="project" value="UniProtKB-KW"/>
</dbReference>
<dbReference type="EMBL" id="BMAT01003075">
    <property type="protein sequence ID" value="GFS19536.1"/>
    <property type="molecule type" value="Genomic_DNA"/>
</dbReference>
<dbReference type="InterPro" id="IPR001128">
    <property type="entry name" value="Cyt_P450"/>
</dbReference>
<dbReference type="PANTHER" id="PTHR24286">
    <property type="entry name" value="CYTOCHROME P450 26"/>
    <property type="match status" value="1"/>
</dbReference>
<reference evidence="10 11" key="1">
    <citation type="journal article" date="2021" name="Elife">
        <title>Chloroplast acquisition without the gene transfer in kleptoplastic sea slugs, Plakobranchus ocellatus.</title>
        <authorList>
            <person name="Maeda T."/>
            <person name="Takahashi S."/>
            <person name="Yoshida T."/>
            <person name="Shimamura S."/>
            <person name="Takaki Y."/>
            <person name="Nagai Y."/>
            <person name="Toyoda A."/>
            <person name="Suzuki Y."/>
            <person name="Arimoto A."/>
            <person name="Ishii H."/>
            <person name="Satoh N."/>
            <person name="Nishiyama T."/>
            <person name="Hasebe M."/>
            <person name="Maruyama T."/>
            <person name="Minagawa J."/>
            <person name="Obokata J."/>
            <person name="Shigenobu S."/>
        </authorList>
    </citation>
    <scope>NUCLEOTIDE SEQUENCE [LARGE SCALE GENOMIC DNA]</scope>
</reference>
<evidence type="ECO:0000256" key="2">
    <source>
        <dbReference type="ARBA" id="ARBA00022617"/>
    </source>
</evidence>
<protein>
    <submittedName>
        <fullName evidence="10">Cytochrome P450 26A1-like</fullName>
    </submittedName>
</protein>
<comment type="caution">
    <text evidence="10">The sequence shown here is derived from an EMBL/GenBank/DDBJ whole genome shotgun (WGS) entry which is preliminary data.</text>
</comment>
<sequence length="512" mass="57545">MLDRFGDHFDIFNSASVQTRQHSIMDGLLDFLFQWPLYILKLGCDAVTASSLATSVLSTLVCGLVTLYGSTAVWRWYYESYRDKRSSLPLPPGSFGYPIVGETLHFLAEGMTEFVLNRRRKEGINKTHLLGTPMVNIDSSQRVNQLASKEPHGLASCLPTSTRVIIGSHGISVASGKEHASMKKTMTEAFTPMRLTDYLPVVQRCIYRHVRSWVEGSPETKMLGFKACETMVSDLFLETVVGCSREQDPGGKVRDAFIDCKENLFCIPLAIPGMAYYKAKKSRQIVIDFVKTYLREAKSSDKDFVTIMDVLLSHQHKLGQTSQENTNDKTGDQNASDELLSETQLLDNAINLMVAGSDAISSSFCSVLNLLGRYPEKLAAVRRELESQDLLDNGNLVNDFQIPANWRVQYSIKGIHEVTKAFDDAEKFLPERWLDPKLEEKLRTEFPCAYSPFGFGTRACVGKALALQMMSVFVIEVARYTDWTLLNPGAKRVFLPIEKPSDNLPMNIRKRK</sequence>
<feature type="binding site" description="axial binding residue" evidence="7">
    <location>
        <position position="460"/>
    </location>
    <ligand>
        <name>heme</name>
        <dbReference type="ChEBI" id="CHEBI:30413"/>
    </ligand>
    <ligandPart>
        <name>Fe</name>
        <dbReference type="ChEBI" id="CHEBI:18248"/>
    </ligandPart>
</feature>
<dbReference type="GO" id="GO:0016705">
    <property type="term" value="F:oxidoreductase activity, acting on paired donors, with incorporation or reduction of molecular oxygen"/>
    <property type="evidence" value="ECO:0007669"/>
    <property type="project" value="InterPro"/>
</dbReference>
<keyword evidence="2 7" id="KW-0349">Heme</keyword>
<proteinExistence type="inferred from homology"/>
<comment type="similarity">
    <text evidence="1 8">Belongs to the cytochrome P450 family.</text>
</comment>
<keyword evidence="5 7" id="KW-0408">Iron</keyword>
<dbReference type="SUPFAM" id="SSF48264">
    <property type="entry name" value="Cytochrome P450"/>
    <property type="match status" value="1"/>
</dbReference>
<dbReference type="InterPro" id="IPR017972">
    <property type="entry name" value="Cyt_P450_CS"/>
</dbReference>
<evidence type="ECO:0000256" key="9">
    <source>
        <dbReference type="SAM" id="MobiDB-lite"/>
    </source>
</evidence>
<dbReference type="PANTHER" id="PTHR24286:SF384">
    <property type="entry name" value="P450, PUTATIVE (EUROFUNG)-RELATED"/>
    <property type="match status" value="1"/>
</dbReference>
<dbReference type="GO" id="GO:0020037">
    <property type="term" value="F:heme binding"/>
    <property type="evidence" value="ECO:0007669"/>
    <property type="project" value="InterPro"/>
</dbReference>
<dbReference type="Proteomes" id="UP000762676">
    <property type="component" value="Unassembled WGS sequence"/>
</dbReference>
<dbReference type="Gene3D" id="1.10.630.10">
    <property type="entry name" value="Cytochrome P450"/>
    <property type="match status" value="2"/>
</dbReference>
<evidence type="ECO:0000256" key="5">
    <source>
        <dbReference type="ARBA" id="ARBA00023004"/>
    </source>
</evidence>
<evidence type="ECO:0000256" key="7">
    <source>
        <dbReference type="PIRSR" id="PIRSR602401-1"/>
    </source>
</evidence>
<dbReference type="Pfam" id="PF00067">
    <property type="entry name" value="p450"/>
    <property type="match status" value="2"/>
</dbReference>
<dbReference type="AlphaFoldDB" id="A0AAV4JG08"/>
<evidence type="ECO:0000256" key="4">
    <source>
        <dbReference type="ARBA" id="ARBA00023002"/>
    </source>
</evidence>
<feature type="region of interest" description="Disordered" evidence="9">
    <location>
        <begin position="318"/>
        <end position="337"/>
    </location>
</feature>